<protein>
    <submittedName>
        <fullName evidence="1">Uncharacterized protein</fullName>
    </submittedName>
</protein>
<sequence>MSEAVLSDWFSMDEKVTHFCGGTTDEKKNNKPKETQVELTKWFNPTETKENSEVLVCIACGAEHQPDEPTVEIGGR</sequence>
<organism evidence="1">
    <name type="scientific">marine sediment metagenome</name>
    <dbReference type="NCBI Taxonomy" id="412755"/>
    <lineage>
        <taxon>unclassified sequences</taxon>
        <taxon>metagenomes</taxon>
        <taxon>ecological metagenomes</taxon>
    </lineage>
</organism>
<dbReference type="EMBL" id="LAZR01000095">
    <property type="protein sequence ID" value="KKN92314.1"/>
    <property type="molecule type" value="Genomic_DNA"/>
</dbReference>
<gene>
    <name evidence="1" type="ORF">LCGC14_0208050</name>
</gene>
<name>A0A0F9UL05_9ZZZZ</name>
<comment type="caution">
    <text evidence="1">The sequence shown here is derived from an EMBL/GenBank/DDBJ whole genome shotgun (WGS) entry which is preliminary data.</text>
</comment>
<proteinExistence type="predicted"/>
<reference evidence="1" key="1">
    <citation type="journal article" date="2015" name="Nature">
        <title>Complex archaea that bridge the gap between prokaryotes and eukaryotes.</title>
        <authorList>
            <person name="Spang A."/>
            <person name="Saw J.H."/>
            <person name="Jorgensen S.L."/>
            <person name="Zaremba-Niedzwiedzka K."/>
            <person name="Martijn J."/>
            <person name="Lind A.E."/>
            <person name="van Eijk R."/>
            <person name="Schleper C."/>
            <person name="Guy L."/>
            <person name="Ettema T.J."/>
        </authorList>
    </citation>
    <scope>NUCLEOTIDE SEQUENCE</scope>
</reference>
<evidence type="ECO:0000313" key="1">
    <source>
        <dbReference type="EMBL" id="KKN92314.1"/>
    </source>
</evidence>
<accession>A0A0F9UL05</accession>
<dbReference type="AlphaFoldDB" id="A0A0F9UL05"/>